<sequence length="69" mass="7844">MGKEEERPGHRCDRDACTEQDEAHCMQLQQSGYITSTTPTSRGEESEPPRAAIIKWFFLCSVYGPMVIH</sequence>
<name>Q4SQ51_TETNG</name>
<dbReference type="EMBL" id="CAAE01014535">
    <property type="protein sequence ID" value="CAF97231.1"/>
    <property type="molecule type" value="Genomic_DNA"/>
</dbReference>
<feature type="region of interest" description="Disordered" evidence="1">
    <location>
        <begin position="28"/>
        <end position="47"/>
    </location>
</feature>
<proteinExistence type="predicted"/>
<evidence type="ECO:0000313" key="2">
    <source>
        <dbReference type="EMBL" id="CAF97231.1"/>
    </source>
</evidence>
<comment type="caution">
    <text evidence="2">The sequence shown here is derived from an EMBL/GenBank/DDBJ whole genome shotgun (WGS) entry which is preliminary data.</text>
</comment>
<accession>Q4SQ51</accession>
<feature type="compositionally biased region" description="Polar residues" evidence="1">
    <location>
        <begin position="28"/>
        <end position="41"/>
    </location>
</feature>
<reference evidence="2" key="1">
    <citation type="journal article" date="2004" name="Nature">
        <title>Genome duplication in the teleost fish Tetraodon nigroviridis reveals the early vertebrate proto-karyotype.</title>
        <authorList>
            <person name="Jaillon O."/>
            <person name="Aury J.-M."/>
            <person name="Brunet F."/>
            <person name="Petit J.-L."/>
            <person name="Stange-Thomann N."/>
            <person name="Mauceli E."/>
            <person name="Bouneau L."/>
            <person name="Fischer C."/>
            <person name="Ozouf-Costaz C."/>
            <person name="Bernot A."/>
            <person name="Nicaud S."/>
            <person name="Jaffe D."/>
            <person name="Fisher S."/>
            <person name="Lutfalla G."/>
            <person name="Dossat C."/>
            <person name="Segurens B."/>
            <person name="Dasilva C."/>
            <person name="Salanoubat M."/>
            <person name="Levy M."/>
            <person name="Boudet N."/>
            <person name="Castellano S."/>
            <person name="Anthouard V."/>
            <person name="Jubin C."/>
            <person name="Castelli V."/>
            <person name="Katinka M."/>
            <person name="Vacherie B."/>
            <person name="Biemont C."/>
            <person name="Skalli Z."/>
            <person name="Cattolico L."/>
            <person name="Poulain J."/>
            <person name="De Berardinis V."/>
            <person name="Cruaud C."/>
            <person name="Duprat S."/>
            <person name="Brottier P."/>
            <person name="Coutanceau J.-P."/>
            <person name="Gouzy J."/>
            <person name="Parra G."/>
            <person name="Lardier G."/>
            <person name="Chapple C."/>
            <person name="McKernan K.J."/>
            <person name="McEwan P."/>
            <person name="Bosak S."/>
            <person name="Kellis M."/>
            <person name="Volff J.-N."/>
            <person name="Guigo R."/>
            <person name="Zody M.C."/>
            <person name="Mesirov J."/>
            <person name="Lindblad-Toh K."/>
            <person name="Birren B."/>
            <person name="Nusbaum C."/>
            <person name="Kahn D."/>
            <person name="Robinson-Rechavi M."/>
            <person name="Laudet V."/>
            <person name="Schachter V."/>
            <person name="Quetier F."/>
            <person name="Saurin W."/>
            <person name="Scarpelli C."/>
            <person name="Wincker P."/>
            <person name="Lander E.S."/>
            <person name="Weissenbach J."/>
            <person name="Roest Crollius H."/>
        </authorList>
    </citation>
    <scope>NUCLEOTIDE SEQUENCE [LARGE SCALE GENOMIC DNA]</scope>
</reference>
<dbReference type="KEGG" id="tng:GSTEN00014518G001"/>
<protein>
    <submittedName>
        <fullName evidence="2">(spotted green pufferfish) hypothetical protein</fullName>
    </submittedName>
</protein>
<evidence type="ECO:0000256" key="1">
    <source>
        <dbReference type="SAM" id="MobiDB-lite"/>
    </source>
</evidence>
<gene>
    <name evidence="2" type="ORF">GSTENG00014518001</name>
</gene>
<reference evidence="2" key="2">
    <citation type="submission" date="2004-02" db="EMBL/GenBank/DDBJ databases">
        <authorList>
            <consortium name="Genoscope"/>
            <consortium name="Whitehead Institute Centre for Genome Research"/>
        </authorList>
    </citation>
    <scope>NUCLEOTIDE SEQUENCE</scope>
</reference>
<dbReference type="AlphaFoldDB" id="Q4SQ51"/>
<organism evidence="2">
    <name type="scientific">Tetraodon nigroviridis</name>
    <name type="common">Spotted green pufferfish</name>
    <name type="synonym">Chelonodon nigroviridis</name>
    <dbReference type="NCBI Taxonomy" id="99883"/>
    <lineage>
        <taxon>Eukaryota</taxon>
        <taxon>Metazoa</taxon>
        <taxon>Chordata</taxon>
        <taxon>Craniata</taxon>
        <taxon>Vertebrata</taxon>
        <taxon>Euteleostomi</taxon>
        <taxon>Actinopterygii</taxon>
        <taxon>Neopterygii</taxon>
        <taxon>Teleostei</taxon>
        <taxon>Neoteleostei</taxon>
        <taxon>Acanthomorphata</taxon>
        <taxon>Eupercaria</taxon>
        <taxon>Tetraodontiformes</taxon>
        <taxon>Tetradontoidea</taxon>
        <taxon>Tetraodontidae</taxon>
        <taxon>Tetraodon</taxon>
    </lineage>
</organism>